<organism evidence="2 3">
    <name type="scientific">Turnera subulata</name>
    <dbReference type="NCBI Taxonomy" id="218843"/>
    <lineage>
        <taxon>Eukaryota</taxon>
        <taxon>Viridiplantae</taxon>
        <taxon>Streptophyta</taxon>
        <taxon>Embryophyta</taxon>
        <taxon>Tracheophyta</taxon>
        <taxon>Spermatophyta</taxon>
        <taxon>Magnoliopsida</taxon>
        <taxon>eudicotyledons</taxon>
        <taxon>Gunneridae</taxon>
        <taxon>Pentapetalae</taxon>
        <taxon>rosids</taxon>
        <taxon>fabids</taxon>
        <taxon>Malpighiales</taxon>
        <taxon>Passifloraceae</taxon>
        <taxon>Turnera</taxon>
    </lineage>
</organism>
<gene>
    <name evidence="2" type="ORF">Tsubulata_035114</name>
</gene>
<feature type="chain" id="PRO_5040164114" evidence="1">
    <location>
        <begin position="20"/>
        <end position="309"/>
    </location>
</feature>
<dbReference type="Proteomes" id="UP001141552">
    <property type="component" value="Unassembled WGS sequence"/>
</dbReference>
<evidence type="ECO:0000313" key="3">
    <source>
        <dbReference type="Proteomes" id="UP001141552"/>
    </source>
</evidence>
<proteinExistence type="predicted"/>
<sequence length="309" mass="33262">PCFLLFHLFSLSFTSLLLARFQSSLSLCFLLHPPLLSRLCPPLSFPARCLLPLQPKSPPLPPPLKPTPFLPPSSLQSPRRPFPYPWSPSLLVTAATDESGSSPPRSRARSRHNSVAVRCFSSPSATTSQLALPRGVTRGARLRPLLTSSSCVTRCVPSVLLHLVHAAAVLLSRAVEFSSASATRADRLIPLPFCPGRAVSGFQCVDAAVVVIVVVVDCNILDCRCGYLVVFNGHRRVAASVGWVIGWMVNSNGGADGLVNSADRNPASFRCPGIFSASPETDLFGNTEPLDHMHSNGPWTITNPDIERP</sequence>
<reference evidence="2" key="1">
    <citation type="submission" date="2022-02" db="EMBL/GenBank/DDBJ databases">
        <authorList>
            <person name="Henning P.M."/>
            <person name="McCubbin A.G."/>
            <person name="Shore J.S."/>
        </authorList>
    </citation>
    <scope>NUCLEOTIDE SEQUENCE</scope>
    <source>
        <strain evidence="2">F60SS</strain>
        <tissue evidence="2">Leaves</tissue>
    </source>
</reference>
<dbReference type="EMBL" id="JAKUCV010003141">
    <property type="protein sequence ID" value="KAJ4840011.1"/>
    <property type="molecule type" value="Genomic_DNA"/>
</dbReference>
<evidence type="ECO:0000256" key="1">
    <source>
        <dbReference type="SAM" id="SignalP"/>
    </source>
</evidence>
<feature type="non-terminal residue" evidence="2">
    <location>
        <position position="309"/>
    </location>
</feature>
<evidence type="ECO:0000313" key="2">
    <source>
        <dbReference type="EMBL" id="KAJ4840011.1"/>
    </source>
</evidence>
<keyword evidence="3" id="KW-1185">Reference proteome</keyword>
<protein>
    <submittedName>
        <fullName evidence="2">Uncharacterized protein</fullName>
    </submittedName>
</protein>
<dbReference type="AlphaFoldDB" id="A0A9Q0FYP2"/>
<accession>A0A9Q0FYP2</accession>
<name>A0A9Q0FYP2_9ROSI</name>
<reference evidence="2" key="2">
    <citation type="journal article" date="2023" name="Plants (Basel)">
        <title>Annotation of the Turnera subulata (Passifloraceae) Draft Genome Reveals the S-Locus Evolved after the Divergence of Turneroideae from Passifloroideae in a Stepwise Manner.</title>
        <authorList>
            <person name="Henning P.M."/>
            <person name="Roalson E.H."/>
            <person name="Mir W."/>
            <person name="McCubbin A.G."/>
            <person name="Shore J.S."/>
        </authorList>
    </citation>
    <scope>NUCLEOTIDE SEQUENCE</scope>
    <source>
        <strain evidence="2">F60SS</strain>
    </source>
</reference>
<comment type="caution">
    <text evidence="2">The sequence shown here is derived from an EMBL/GenBank/DDBJ whole genome shotgun (WGS) entry which is preliminary data.</text>
</comment>
<feature type="signal peptide" evidence="1">
    <location>
        <begin position="1"/>
        <end position="19"/>
    </location>
</feature>
<keyword evidence="1" id="KW-0732">Signal</keyword>